<feature type="compositionally biased region" description="Polar residues" evidence="1">
    <location>
        <begin position="139"/>
        <end position="152"/>
    </location>
</feature>
<accession>A0A067T5B1</accession>
<evidence type="ECO:0000256" key="1">
    <source>
        <dbReference type="SAM" id="MobiDB-lite"/>
    </source>
</evidence>
<dbReference type="AlphaFoldDB" id="A0A067T5B1"/>
<evidence type="ECO:0000313" key="3">
    <source>
        <dbReference type="Proteomes" id="UP000027222"/>
    </source>
</evidence>
<sequence length="506" mass="56966">MHSTAGDLWTQLRRNNEAIYGSALTESPPPSVIGTHSSRSIESFQTAYTTPSSESSQSSCPQGVVAPFWTMLRRGSQGSSTEEGLIGKGDSSRLLDGAFIHQEQPYSTYQPAIHLQIEGINPQDYQVRPTLFPNADLPQETSSMPNPTNDSYNDGDKGEGEADSPETLREEVRNLKADVKRLLELISSKDESTPGHGSVYRTSEANSDHDSKKQTKAKRRSAHSNDFLENIRQHILHLMGANIFAVSRQPSETELIVFRQKWNERPADSFVACCDVDNFKIELSSSPHTPWNISASRIFALDFLRSTAVPASPSSIKKIETAFFIRLKSIVSDYRKHQKGLHVVEATKSGDRRRQRKRKLFDRRRGTVENHPLLRRHLAIMGELGMEGMSSDESESEGTDVSSCNVRMPPWRSESLSDWLHVIDTVYIRERKKSGDRRGCLPHLRVYKEHSTSSKKKFVKGLPKNAYDPEWLQNAVNVGEKAEEYPFVHDNKLFGNVGRNELSGRV</sequence>
<dbReference type="STRING" id="685588.A0A067T5B1"/>
<evidence type="ECO:0000313" key="2">
    <source>
        <dbReference type="EMBL" id="KDR77507.1"/>
    </source>
</evidence>
<keyword evidence="3" id="KW-1185">Reference proteome</keyword>
<feature type="region of interest" description="Disordered" evidence="1">
    <location>
        <begin position="187"/>
        <end position="224"/>
    </location>
</feature>
<dbReference type="OrthoDB" id="3224221at2759"/>
<feature type="region of interest" description="Disordered" evidence="1">
    <location>
        <begin position="126"/>
        <end position="168"/>
    </location>
</feature>
<proteinExistence type="predicted"/>
<protein>
    <submittedName>
        <fullName evidence="2">Uncharacterized protein</fullName>
    </submittedName>
</protein>
<dbReference type="EMBL" id="KL142376">
    <property type="protein sequence ID" value="KDR77507.1"/>
    <property type="molecule type" value="Genomic_DNA"/>
</dbReference>
<reference evidence="3" key="1">
    <citation type="journal article" date="2014" name="Proc. Natl. Acad. Sci. U.S.A.">
        <title>Extensive sampling of basidiomycete genomes demonstrates inadequacy of the white-rot/brown-rot paradigm for wood decay fungi.</title>
        <authorList>
            <person name="Riley R."/>
            <person name="Salamov A.A."/>
            <person name="Brown D.W."/>
            <person name="Nagy L.G."/>
            <person name="Floudas D."/>
            <person name="Held B.W."/>
            <person name="Levasseur A."/>
            <person name="Lombard V."/>
            <person name="Morin E."/>
            <person name="Otillar R."/>
            <person name="Lindquist E.A."/>
            <person name="Sun H."/>
            <person name="LaButti K.M."/>
            <person name="Schmutz J."/>
            <person name="Jabbour D."/>
            <person name="Luo H."/>
            <person name="Baker S.E."/>
            <person name="Pisabarro A.G."/>
            <person name="Walton J.D."/>
            <person name="Blanchette R.A."/>
            <person name="Henrissat B."/>
            <person name="Martin F."/>
            <person name="Cullen D."/>
            <person name="Hibbett D.S."/>
            <person name="Grigoriev I.V."/>
        </authorList>
    </citation>
    <scope>NUCLEOTIDE SEQUENCE [LARGE SCALE GENOMIC DNA]</scope>
    <source>
        <strain evidence="3">CBS 339.88</strain>
    </source>
</reference>
<feature type="compositionally biased region" description="Basic and acidic residues" evidence="1">
    <location>
        <begin position="154"/>
        <end position="168"/>
    </location>
</feature>
<dbReference type="HOGENOM" id="CLU_538664_0_0_1"/>
<dbReference type="Proteomes" id="UP000027222">
    <property type="component" value="Unassembled WGS sequence"/>
</dbReference>
<name>A0A067T5B1_GALM3</name>
<organism evidence="2 3">
    <name type="scientific">Galerina marginata (strain CBS 339.88)</name>
    <dbReference type="NCBI Taxonomy" id="685588"/>
    <lineage>
        <taxon>Eukaryota</taxon>
        <taxon>Fungi</taxon>
        <taxon>Dikarya</taxon>
        <taxon>Basidiomycota</taxon>
        <taxon>Agaricomycotina</taxon>
        <taxon>Agaricomycetes</taxon>
        <taxon>Agaricomycetidae</taxon>
        <taxon>Agaricales</taxon>
        <taxon>Agaricineae</taxon>
        <taxon>Strophariaceae</taxon>
        <taxon>Galerina</taxon>
    </lineage>
</organism>
<gene>
    <name evidence="2" type="ORF">GALMADRAFT_138609</name>
</gene>